<proteinExistence type="predicted"/>
<evidence type="ECO:0000313" key="2">
    <source>
        <dbReference type="EMBL" id="GMH17446.1"/>
    </source>
</evidence>
<keyword evidence="3" id="KW-1185">Reference proteome</keyword>
<dbReference type="EMBL" id="BSYO01000018">
    <property type="protein sequence ID" value="GMH17446.1"/>
    <property type="molecule type" value="Genomic_DNA"/>
</dbReference>
<dbReference type="Proteomes" id="UP001279734">
    <property type="component" value="Unassembled WGS sequence"/>
</dbReference>
<sequence length="81" mass="9324">MRTRGTSQVSDLEADSWQRGNHGPSSNPCLVTLNSLDRAHTHQSSSAFVGLKTCSLRWTRPWWKVMLKSMPLVLKFMQHWI</sequence>
<accession>A0AAD3XV60</accession>
<reference evidence="2" key="1">
    <citation type="submission" date="2023-05" db="EMBL/GenBank/DDBJ databases">
        <title>Nepenthes gracilis genome sequencing.</title>
        <authorList>
            <person name="Fukushima K."/>
        </authorList>
    </citation>
    <scope>NUCLEOTIDE SEQUENCE</scope>
    <source>
        <strain evidence="2">SING2019-196</strain>
    </source>
</reference>
<evidence type="ECO:0000256" key="1">
    <source>
        <dbReference type="SAM" id="MobiDB-lite"/>
    </source>
</evidence>
<protein>
    <submittedName>
        <fullName evidence="2">Uncharacterized protein</fullName>
    </submittedName>
</protein>
<dbReference type="AlphaFoldDB" id="A0AAD3XV60"/>
<gene>
    <name evidence="2" type="ORF">Nepgr_019287</name>
</gene>
<feature type="region of interest" description="Disordered" evidence="1">
    <location>
        <begin position="1"/>
        <end position="25"/>
    </location>
</feature>
<feature type="compositionally biased region" description="Polar residues" evidence="1">
    <location>
        <begin position="1"/>
        <end position="10"/>
    </location>
</feature>
<evidence type="ECO:0000313" key="3">
    <source>
        <dbReference type="Proteomes" id="UP001279734"/>
    </source>
</evidence>
<comment type="caution">
    <text evidence="2">The sequence shown here is derived from an EMBL/GenBank/DDBJ whole genome shotgun (WGS) entry which is preliminary data.</text>
</comment>
<name>A0AAD3XV60_NEPGR</name>
<organism evidence="2 3">
    <name type="scientific">Nepenthes gracilis</name>
    <name type="common">Slender pitcher plant</name>
    <dbReference type="NCBI Taxonomy" id="150966"/>
    <lineage>
        <taxon>Eukaryota</taxon>
        <taxon>Viridiplantae</taxon>
        <taxon>Streptophyta</taxon>
        <taxon>Embryophyta</taxon>
        <taxon>Tracheophyta</taxon>
        <taxon>Spermatophyta</taxon>
        <taxon>Magnoliopsida</taxon>
        <taxon>eudicotyledons</taxon>
        <taxon>Gunneridae</taxon>
        <taxon>Pentapetalae</taxon>
        <taxon>Caryophyllales</taxon>
        <taxon>Nepenthaceae</taxon>
        <taxon>Nepenthes</taxon>
    </lineage>
</organism>